<name>A0A927ISY9_9HYPH</name>
<dbReference type="CDD" id="cd19607">
    <property type="entry name" value="GTA_TIM-barrel-like"/>
    <property type="match status" value="1"/>
</dbReference>
<dbReference type="Proteomes" id="UP000654108">
    <property type="component" value="Unassembled WGS sequence"/>
</dbReference>
<evidence type="ECO:0000313" key="5">
    <source>
        <dbReference type="Proteomes" id="UP000654108"/>
    </source>
</evidence>
<dbReference type="InterPro" id="IPR017853">
    <property type="entry name" value="GH"/>
</dbReference>
<dbReference type="GO" id="GO:0016787">
    <property type="term" value="F:hydrolase activity"/>
    <property type="evidence" value="ECO:0007669"/>
    <property type="project" value="UniProtKB-KW"/>
</dbReference>
<dbReference type="Gene3D" id="3.20.20.80">
    <property type="entry name" value="Glycosidases"/>
    <property type="match status" value="1"/>
</dbReference>
<dbReference type="InterPro" id="IPR032876">
    <property type="entry name" value="J_dom"/>
</dbReference>
<evidence type="ECO:0000259" key="3">
    <source>
        <dbReference type="Pfam" id="PF23666"/>
    </source>
</evidence>
<organism evidence="4 5">
    <name type="scientific">Devosia oryzisoli</name>
    <dbReference type="NCBI Taxonomy" id="2774138"/>
    <lineage>
        <taxon>Bacteria</taxon>
        <taxon>Pseudomonadati</taxon>
        <taxon>Pseudomonadota</taxon>
        <taxon>Alphaproteobacteria</taxon>
        <taxon>Hyphomicrobiales</taxon>
        <taxon>Devosiaceae</taxon>
        <taxon>Devosia</taxon>
    </lineage>
</organism>
<keyword evidence="4" id="KW-0378">Hydrolase</keyword>
<reference evidence="4" key="1">
    <citation type="submission" date="2020-09" db="EMBL/GenBank/DDBJ databases">
        <title>Genome seq and assembly of Devosia sp.</title>
        <authorList>
            <person name="Chhetri G."/>
        </authorList>
    </citation>
    <scope>NUCLEOTIDE SEQUENCE</scope>
    <source>
        <strain evidence="4">PTR5</strain>
    </source>
</reference>
<gene>
    <name evidence="4" type="ORF">IC608_07560</name>
</gene>
<sequence length="1242" mass="130944">MATLALSVAGQFAGALVGGPIGATIGRALGALAGNAIDGMLFGDKPEAASFDVRLGGSSEGAAIPRLYGWGRMAGNIIWARELERLGGETSGAKGLGGGQEKDEIGASFAIGFCEGKVARLGRLWADGQVLDTRGLTLRFYDGSDEQLPDSLIEATQGSGKAPAYRGLCYIVFENLPLSRFGNRIPQITAELCRVVGDLEPAIRAVTVIPGATEFGYDPAPRVRVLGPGQGVSENAHLVSGVSDWTASLDELQDLCPNLAHVSLVVAWFGDDLRCGSCAIGPRVEAAVREIEGVTWSVAGLGRAEVPVVSTHDGGPAYGGTPADSAVLAAIADLKARGLQVTLYPLILMDLPPGNGIPDPYGGAEQAAYPWRGRVTCDPAPGQAGSPHRTGAVRDQIDAFAASYRAMILHYAALAAAIGGVDALLIGSELVGLTTLRAEGDAFPFVEALIDLVAEVRAVVGPQTKLTYAADWSEYSGTGEGGEKVFHLDPLWAAPEIDAVGIDCYMPLSDWRDGETHLDRQVARNSYDLDYLAGNIAGGEGFDWYYASAAERMAQQRTPITDGAYGEPWVWRYKDIRSFWSLHHHDRPGGVRSATPTAWVPGSKPVWLTEIGCGAVDKGANQPNIFGDEKSAEDGRPYFSAGTPDGLIQRQVLRAHHRFWANADNNPAGMVDRERLTCWTWDARPFPAFPGLADIWADGPNHATGHWLTGRLGALASDELIAAIASEHGCAVEAAAGAPLIGGYTLSRPGSAREAIEPVLDVAGLELRASAGKLVAEPAATAAPMAFVEEHLAEGEGPVITKRRAQAEERPARLTVSHFERERDYQSATATAVRPGTGPLDMQATAFVLDPSDARLAAERLLDLRGSQQDSLEFALPPALLAVEVGDRVALDGTPYEIAEIRDGATRRVVAHAVPPADAVGVGGDRPEYRGEVAKPLVAPLVVAAHLPARPDAPGQTRLVLGAYANPWPGWVQVTEETTGAELCRLDRPMVAGRLLAPMAPGATAVWDDASTAEIVLQSGHLADAAEAAVLGGANRLAVATDAGGWEVLGFARAELVAPRQYRLTRLLRGLEGTGEAMGIASAGNAVVVLDTRLVSLPVDPQGLGAPRLLRVYAGRMDTTGRLVEVALEAGPARLLAPVHLAAARQTNGDIALDWMRCSRGDTGNWGVAEAQSDALPEMYRVTIRSGPSVKRIWVSNAAEATYTLADQIVDFGAMAESFTFSVAQISPLLGDGYLAEGVFDE</sequence>
<dbReference type="EMBL" id="JACYFU010000002">
    <property type="protein sequence ID" value="MBD8065327.1"/>
    <property type="molecule type" value="Genomic_DNA"/>
</dbReference>
<dbReference type="Pfam" id="PF13550">
    <property type="entry name" value="Phage-tail_3"/>
    <property type="match status" value="1"/>
</dbReference>
<dbReference type="AlphaFoldDB" id="A0A927ISY9"/>
<keyword evidence="5" id="KW-1185">Reference proteome</keyword>
<evidence type="ECO:0000259" key="2">
    <source>
        <dbReference type="Pfam" id="PF13550"/>
    </source>
</evidence>
<feature type="domain" description="Tip attachment protein J" evidence="2">
    <location>
        <begin position="748"/>
        <end position="901"/>
    </location>
</feature>
<dbReference type="RefSeq" id="WP_191774152.1">
    <property type="nucleotide sequence ID" value="NZ_JACYFU010000002.1"/>
</dbReference>
<evidence type="ECO:0000313" key="4">
    <source>
        <dbReference type="EMBL" id="MBD8065327.1"/>
    </source>
</evidence>
<dbReference type="InterPro" id="IPR056490">
    <property type="entry name" value="Rcc01698_C"/>
</dbReference>
<dbReference type="InterPro" id="IPR025195">
    <property type="entry name" value="GTA_TIM_dom"/>
</dbReference>
<dbReference type="Pfam" id="PF13547">
    <property type="entry name" value="GTA_TIM"/>
    <property type="match status" value="1"/>
</dbReference>
<feature type="domain" description="GTA TIM-barrel-like" evidence="1">
    <location>
        <begin position="403"/>
        <end position="690"/>
    </location>
</feature>
<comment type="caution">
    <text evidence="4">The sequence shown here is derived from an EMBL/GenBank/DDBJ whole genome shotgun (WGS) entry which is preliminary data.</text>
</comment>
<proteinExistence type="predicted"/>
<evidence type="ECO:0000259" key="1">
    <source>
        <dbReference type="Pfam" id="PF13547"/>
    </source>
</evidence>
<protein>
    <submittedName>
        <fullName evidence="4">Glycoside hydrolase/phage tail family protein</fullName>
    </submittedName>
</protein>
<dbReference type="SUPFAM" id="SSF51445">
    <property type="entry name" value="(Trans)glycosidases"/>
    <property type="match status" value="1"/>
</dbReference>
<feature type="domain" description="Rcc01698-like C-terminal" evidence="3">
    <location>
        <begin position="991"/>
        <end position="1088"/>
    </location>
</feature>
<dbReference type="Pfam" id="PF23666">
    <property type="entry name" value="Rcc01698_C"/>
    <property type="match status" value="1"/>
</dbReference>
<accession>A0A927ISY9</accession>